<protein>
    <submittedName>
        <fullName evidence="2">Uncharacterized protein</fullName>
    </submittedName>
</protein>
<feature type="compositionally biased region" description="Low complexity" evidence="1">
    <location>
        <begin position="480"/>
        <end position="500"/>
    </location>
</feature>
<feature type="compositionally biased region" description="Polar residues" evidence="1">
    <location>
        <begin position="501"/>
        <end position="517"/>
    </location>
</feature>
<feature type="compositionally biased region" description="Polar residues" evidence="1">
    <location>
        <begin position="1"/>
        <end position="13"/>
    </location>
</feature>
<feature type="compositionally biased region" description="Low complexity" evidence="1">
    <location>
        <begin position="426"/>
        <end position="436"/>
    </location>
</feature>
<dbReference type="eggNOG" id="ENOG502S2DX">
    <property type="taxonomic scope" value="Eukaryota"/>
</dbReference>
<dbReference type="Proteomes" id="UP000000560">
    <property type="component" value="Chromosome II"/>
</dbReference>
<dbReference type="OrthoDB" id="4115400at2759"/>
<feature type="compositionally biased region" description="Low complexity" evidence="1">
    <location>
        <begin position="30"/>
        <end position="41"/>
    </location>
</feature>
<dbReference type="OMA" id="KAMLDHW"/>
<keyword evidence="3" id="KW-1185">Reference proteome</keyword>
<feature type="compositionally biased region" description="Pro residues" evidence="1">
    <location>
        <begin position="636"/>
        <end position="657"/>
    </location>
</feature>
<reference evidence="3" key="1">
    <citation type="journal article" date="2005" name="Nature">
        <title>Sequencing of Aspergillus nidulans and comparative analysis with A. fumigatus and A. oryzae.</title>
        <authorList>
            <person name="Galagan J.E."/>
            <person name="Calvo S.E."/>
            <person name="Cuomo C."/>
            <person name="Ma L.J."/>
            <person name="Wortman J.R."/>
            <person name="Batzoglou S."/>
            <person name="Lee S.I."/>
            <person name="Basturkmen M."/>
            <person name="Spevak C.C."/>
            <person name="Clutterbuck J."/>
            <person name="Kapitonov V."/>
            <person name="Jurka J."/>
            <person name="Scazzocchio C."/>
            <person name="Farman M."/>
            <person name="Butler J."/>
            <person name="Purcell S."/>
            <person name="Harris S."/>
            <person name="Braus G.H."/>
            <person name="Draht O."/>
            <person name="Busch S."/>
            <person name="D'Enfert C."/>
            <person name="Bouchier C."/>
            <person name="Goldman G.H."/>
            <person name="Bell-Pedersen D."/>
            <person name="Griffiths-Jones S."/>
            <person name="Doonan J.H."/>
            <person name="Yu J."/>
            <person name="Vienken K."/>
            <person name="Pain A."/>
            <person name="Freitag M."/>
            <person name="Selker E.U."/>
            <person name="Archer D.B."/>
            <person name="Penalva M.A."/>
            <person name="Oakley B.R."/>
            <person name="Momany M."/>
            <person name="Tanaka T."/>
            <person name="Kumagai T."/>
            <person name="Asai K."/>
            <person name="Machida M."/>
            <person name="Nierman W.C."/>
            <person name="Denning D.W."/>
            <person name="Caddick M."/>
            <person name="Hynes M."/>
            <person name="Paoletti M."/>
            <person name="Fischer R."/>
            <person name="Miller B."/>
            <person name="Dyer P."/>
            <person name="Sachs M.S."/>
            <person name="Osmani S.A."/>
            <person name="Birren B.W."/>
        </authorList>
    </citation>
    <scope>NUCLEOTIDE SEQUENCE [LARGE SCALE GENOMIC DNA]</scope>
    <source>
        <strain evidence="3">FGSC A4 / ATCC 38163 / CBS 112.46 / NRRL 194 / M139</strain>
    </source>
</reference>
<feature type="compositionally biased region" description="Basic and acidic residues" evidence="1">
    <location>
        <begin position="14"/>
        <end position="29"/>
    </location>
</feature>
<feature type="compositionally biased region" description="Basic residues" evidence="1">
    <location>
        <begin position="658"/>
        <end position="674"/>
    </location>
</feature>
<evidence type="ECO:0000256" key="1">
    <source>
        <dbReference type="SAM" id="MobiDB-lite"/>
    </source>
</evidence>
<feature type="compositionally biased region" description="Basic and acidic residues" evidence="1">
    <location>
        <begin position="389"/>
        <end position="402"/>
    </location>
</feature>
<dbReference type="RefSeq" id="XP_661626.1">
    <property type="nucleotide sequence ID" value="XM_656534.1"/>
</dbReference>
<sequence length="750" mass="82154">MESHTSEMASQDSPLRRKFSEPLHTKSDSTKTTPSPAPDASICAKCGEHIESSADMSLDAAIKRHMDYKHLTAKDMAPYKNHENGIDYESQTYDGDEDDEQVENGDLVVDQANGSPRSADYNDGNVEVAEEELAEATETYIGKKRATLDSDRAGVNGDGEVPEGESDVALSNQLHEFSRDEYSASIEKRLHNLWNIHDVREFTKDYEENTSEMNETWATVFHEAKSAKKRNAPEFLQRPDPYKATKVGRGEFLEMAPLEDFLSQLRDPELRTSDELYAITENVAYALKVWQDEFLAIDKLQKLATRHNLKVTSDPRKLERPQVFEDKKEAMLYGYKYDPKEDKVGHQNPFLQGGFKPTPAQYRKMLQKAGPNNPNPDGWRIISKFGVDHVPKFQNPPREDGIAKATRKRKAAELEAASRANESDEAAVAETATPAEPDQDSAKRRSRNRRQGDEPNAENGRSSTPRGRGGRPRGRGAARGGSRAASEAPLAPAPAAGNPAGSTPVSEGLTQARTGVSQLVPIEPAPNGGPATAPDAKPPAGGAQGVLDAAEEARRQKIANSKNPKRTEAMLNHWARFNREGRVRNPKRSKAQIEADRAADAARKASEGAKLGIKQKKKSASPALPNPPRVDAGLAPAPPQPMQLAPPPQLAPGPLPHPHSHPPPHPHPHSHTHTHTSQLPSQLPPLAAPRGLAPYPPPHLDPRPMPPFPLARGPGPLHQPPPQPYRTPYPDYFNSPYGPPPLPPPGHPRP</sequence>
<reference evidence="3" key="2">
    <citation type="journal article" date="2009" name="Fungal Genet. Biol.">
        <title>The 2008 update of the Aspergillus nidulans genome annotation: a community effort.</title>
        <authorList>
            <person name="Wortman J.R."/>
            <person name="Gilsenan J.M."/>
            <person name="Joardar V."/>
            <person name="Deegan J."/>
            <person name="Clutterbuck J."/>
            <person name="Andersen M.R."/>
            <person name="Archer D."/>
            <person name="Bencina M."/>
            <person name="Braus G."/>
            <person name="Coutinho P."/>
            <person name="von Dohren H."/>
            <person name="Doonan J."/>
            <person name="Driessen A.J."/>
            <person name="Durek P."/>
            <person name="Espeso E."/>
            <person name="Fekete E."/>
            <person name="Flipphi M."/>
            <person name="Estrada C.G."/>
            <person name="Geysens S."/>
            <person name="Goldman G."/>
            <person name="de Groot P.W."/>
            <person name="Hansen K."/>
            <person name="Harris S.D."/>
            <person name="Heinekamp T."/>
            <person name="Helmstaedt K."/>
            <person name="Henrissat B."/>
            <person name="Hofmann G."/>
            <person name="Homan T."/>
            <person name="Horio T."/>
            <person name="Horiuchi H."/>
            <person name="James S."/>
            <person name="Jones M."/>
            <person name="Karaffa L."/>
            <person name="Karanyi Z."/>
            <person name="Kato M."/>
            <person name="Keller N."/>
            <person name="Kelly D.E."/>
            <person name="Kiel J.A."/>
            <person name="Kim J.M."/>
            <person name="van der Klei I.J."/>
            <person name="Klis F.M."/>
            <person name="Kovalchuk A."/>
            <person name="Krasevec N."/>
            <person name="Kubicek C.P."/>
            <person name="Liu B."/>
            <person name="Maccabe A."/>
            <person name="Meyer V."/>
            <person name="Mirabito P."/>
            <person name="Miskei M."/>
            <person name="Mos M."/>
            <person name="Mullins J."/>
            <person name="Nelson D.R."/>
            <person name="Nielsen J."/>
            <person name="Oakley B.R."/>
            <person name="Osmani S.A."/>
            <person name="Pakula T."/>
            <person name="Paszewski A."/>
            <person name="Paulsen I."/>
            <person name="Pilsyk S."/>
            <person name="Pocsi I."/>
            <person name="Punt P.J."/>
            <person name="Ram A.F."/>
            <person name="Ren Q."/>
            <person name="Robellet X."/>
            <person name="Robson G."/>
            <person name="Seiboth B."/>
            <person name="van Solingen P."/>
            <person name="Specht T."/>
            <person name="Sun J."/>
            <person name="Taheri-Talesh N."/>
            <person name="Takeshita N."/>
            <person name="Ussery D."/>
            <person name="vanKuyk P.A."/>
            <person name="Visser H."/>
            <person name="van de Vondervoort P.J."/>
            <person name="de Vries R.P."/>
            <person name="Walton J."/>
            <person name="Xiang X."/>
            <person name="Xiong Y."/>
            <person name="Zeng A.P."/>
            <person name="Brandt B.W."/>
            <person name="Cornell M.J."/>
            <person name="van den Hondel C.A."/>
            <person name="Visser J."/>
            <person name="Oliver S.G."/>
            <person name="Turner G."/>
        </authorList>
    </citation>
    <scope>GENOME REANNOTATION</scope>
    <source>
        <strain evidence="3">FGSC A4 / ATCC 38163 / CBS 112.46 / NRRL 194 / M139</strain>
    </source>
</reference>
<organism evidence="2 3">
    <name type="scientific">Emericella nidulans (strain FGSC A4 / ATCC 38163 / CBS 112.46 / NRRL 194 / M139)</name>
    <name type="common">Aspergillus nidulans</name>
    <dbReference type="NCBI Taxonomy" id="227321"/>
    <lineage>
        <taxon>Eukaryota</taxon>
        <taxon>Fungi</taxon>
        <taxon>Dikarya</taxon>
        <taxon>Ascomycota</taxon>
        <taxon>Pezizomycotina</taxon>
        <taxon>Eurotiomycetes</taxon>
        <taxon>Eurotiomycetidae</taxon>
        <taxon>Eurotiales</taxon>
        <taxon>Aspergillaceae</taxon>
        <taxon>Aspergillus</taxon>
        <taxon>Aspergillus subgen. Nidulantes</taxon>
    </lineage>
</organism>
<dbReference type="EMBL" id="BN001302">
    <property type="protein sequence ID" value="CBF74868.1"/>
    <property type="molecule type" value="Genomic_DNA"/>
</dbReference>
<gene>
    <name evidence="2" type="ORF">ANIA_04022</name>
</gene>
<feature type="compositionally biased region" description="Pro residues" evidence="1">
    <location>
        <begin position="694"/>
        <end position="709"/>
    </location>
</feature>
<dbReference type="STRING" id="227321.Q5B608"/>
<evidence type="ECO:0000313" key="3">
    <source>
        <dbReference type="Proteomes" id="UP000000560"/>
    </source>
</evidence>
<feature type="compositionally biased region" description="Basic and acidic residues" evidence="1">
    <location>
        <begin position="591"/>
        <end position="607"/>
    </location>
</feature>
<dbReference type="InParanoid" id="Q5B608"/>
<evidence type="ECO:0000313" key="2">
    <source>
        <dbReference type="EMBL" id="CBF74868.1"/>
    </source>
</evidence>
<dbReference type="HOGENOM" id="CLU_019094_0_0_1"/>
<dbReference type="GeneID" id="2873439"/>
<accession>Q5B608</accession>
<feature type="region of interest" description="Disordered" evidence="1">
    <location>
        <begin position="1"/>
        <end position="44"/>
    </location>
</feature>
<name>Q5B608_EMENI</name>
<proteinExistence type="predicted"/>
<dbReference type="AlphaFoldDB" id="Q5B608"/>
<feature type="compositionally biased region" description="Pro residues" evidence="1">
    <location>
        <begin position="717"/>
        <end position="727"/>
    </location>
</feature>
<feature type="compositionally biased region" description="Pro residues" evidence="1">
    <location>
        <begin position="737"/>
        <end position="750"/>
    </location>
</feature>
<feature type="region of interest" description="Disordered" evidence="1">
    <location>
        <begin position="389"/>
        <end position="750"/>
    </location>
</feature>
<dbReference type="KEGG" id="ani:ANIA_04022"/>
<accession>C8V5P4</accession>